<sequence>LIDHESFLVSSLLERCYSNRSWIIVTGIAVLKSSLQASFLDRS</sequence>
<comment type="caution">
    <text evidence="1">The sequence shown here is derived from an EMBL/GenBank/DDBJ whole genome shotgun (WGS) entry which is preliminary data.</text>
</comment>
<evidence type="ECO:0000313" key="1">
    <source>
        <dbReference type="EMBL" id="CAG8810712.1"/>
    </source>
</evidence>
<organism evidence="1 2">
    <name type="scientific">Racocetra persica</name>
    <dbReference type="NCBI Taxonomy" id="160502"/>
    <lineage>
        <taxon>Eukaryota</taxon>
        <taxon>Fungi</taxon>
        <taxon>Fungi incertae sedis</taxon>
        <taxon>Mucoromycota</taxon>
        <taxon>Glomeromycotina</taxon>
        <taxon>Glomeromycetes</taxon>
        <taxon>Diversisporales</taxon>
        <taxon>Gigasporaceae</taxon>
        <taxon>Racocetra</taxon>
    </lineage>
</organism>
<evidence type="ECO:0000313" key="2">
    <source>
        <dbReference type="Proteomes" id="UP000789920"/>
    </source>
</evidence>
<dbReference type="EMBL" id="CAJVQC010071573">
    <property type="protein sequence ID" value="CAG8810712.1"/>
    <property type="molecule type" value="Genomic_DNA"/>
</dbReference>
<accession>A0ACA9RTN7</accession>
<keyword evidence="2" id="KW-1185">Reference proteome</keyword>
<proteinExistence type="predicted"/>
<reference evidence="1" key="1">
    <citation type="submission" date="2021-06" db="EMBL/GenBank/DDBJ databases">
        <authorList>
            <person name="Kallberg Y."/>
            <person name="Tangrot J."/>
            <person name="Rosling A."/>
        </authorList>
    </citation>
    <scope>NUCLEOTIDE SEQUENCE</scope>
    <source>
        <strain evidence="1">MA461A</strain>
    </source>
</reference>
<protein>
    <submittedName>
        <fullName evidence="1">23802_t:CDS:1</fullName>
    </submittedName>
</protein>
<name>A0ACA9RTN7_9GLOM</name>
<gene>
    <name evidence="1" type="ORF">RPERSI_LOCUS23139</name>
</gene>
<feature type="non-terminal residue" evidence="1">
    <location>
        <position position="1"/>
    </location>
</feature>
<dbReference type="Proteomes" id="UP000789920">
    <property type="component" value="Unassembled WGS sequence"/>
</dbReference>